<accession>A0ABP9T0G9</accession>
<gene>
    <name evidence="2" type="ORF">GCM10023323_21150</name>
</gene>
<evidence type="ECO:0000313" key="3">
    <source>
        <dbReference type="Proteomes" id="UP001499878"/>
    </source>
</evidence>
<dbReference type="Pfam" id="PF21837">
    <property type="entry name" value="DUF6896"/>
    <property type="match status" value="1"/>
</dbReference>
<dbReference type="Proteomes" id="UP001499878">
    <property type="component" value="Unassembled WGS sequence"/>
</dbReference>
<comment type="caution">
    <text evidence="2">The sequence shown here is derived from an EMBL/GenBank/DDBJ whole genome shotgun (WGS) entry which is preliminary data.</text>
</comment>
<organism evidence="2 3">
    <name type="scientific">Streptomyces thinghirensis</name>
    <dbReference type="NCBI Taxonomy" id="551547"/>
    <lineage>
        <taxon>Bacteria</taxon>
        <taxon>Bacillati</taxon>
        <taxon>Actinomycetota</taxon>
        <taxon>Actinomycetes</taxon>
        <taxon>Kitasatosporales</taxon>
        <taxon>Streptomycetaceae</taxon>
        <taxon>Streptomyces</taxon>
    </lineage>
</organism>
<reference evidence="3" key="1">
    <citation type="journal article" date="2019" name="Int. J. Syst. Evol. Microbiol.">
        <title>The Global Catalogue of Microorganisms (GCM) 10K type strain sequencing project: providing services to taxonomists for standard genome sequencing and annotation.</title>
        <authorList>
            <consortium name="The Broad Institute Genomics Platform"/>
            <consortium name="The Broad Institute Genome Sequencing Center for Infectious Disease"/>
            <person name="Wu L."/>
            <person name="Ma J."/>
        </authorList>
    </citation>
    <scope>NUCLEOTIDE SEQUENCE [LARGE SCALE GENOMIC DNA]</scope>
    <source>
        <strain evidence="3">JCM 18306</strain>
    </source>
</reference>
<protein>
    <recommendedName>
        <fullName evidence="1">DUF6896 domain-containing protein</fullName>
    </recommendedName>
</protein>
<proteinExistence type="predicted"/>
<dbReference type="EMBL" id="BAABJR010000005">
    <property type="protein sequence ID" value="GAA5207079.1"/>
    <property type="molecule type" value="Genomic_DNA"/>
</dbReference>
<evidence type="ECO:0000313" key="2">
    <source>
        <dbReference type="EMBL" id="GAA5207079.1"/>
    </source>
</evidence>
<dbReference type="InterPro" id="IPR054191">
    <property type="entry name" value="DUF6896"/>
</dbReference>
<name>A0ABP9T0G9_9ACTN</name>
<feature type="domain" description="DUF6896" evidence="1">
    <location>
        <begin position="8"/>
        <end position="130"/>
    </location>
</feature>
<sequence length="134" mass="14899">MTGQPLREVEAYLQALSRVRSAVQRRHPGGQGLASIFHLYRSRSLEKAGRIQESVEYNVHGSGCLFVEDSGAEVDVDFLEEGTEVFDAWRIRRLSVSLGEESSESLDEIVAACRKLVSLGRLSEPRSGWFSAVE</sequence>
<keyword evidence="3" id="KW-1185">Reference proteome</keyword>
<evidence type="ECO:0000259" key="1">
    <source>
        <dbReference type="Pfam" id="PF21837"/>
    </source>
</evidence>